<name>A0A6C0J1X2_9ZZZZ</name>
<sequence>MSEDVFRKTLVTVFTAIQKEFPEFDRQIKKCYINYNKSDINEYITFTKNSFKPYLKSILTSDTNMFEKEEKVKLIRGLDFKEIWATHPNEFLFLWGHLQRLYISIYNYSKENDIPVNEEEERYANKFIEIVKLDYAIRDELKSLDNPTNNAEFKAIMDKLKEVFEDNNSILTRTLKEIISEIIPNNLSNPEQFIQSLINGDKITEITTKLTETIKRKFEEGDLKEEDIQYDLERIQKIFESSGKHSFMKGVINNIKKENDQK</sequence>
<evidence type="ECO:0000313" key="1">
    <source>
        <dbReference type="EMBL" id="QHT99658.1"/>
    </source>
</evidence>
<accession>A0A6C0J1X2</accession>
<proteinExistence type="predicted"/>
<reference evidence="1" key="1">
    <citation type="journal article" date="2020" name="Nature">
        <title>Giant virus diversity and host interactions through global metagenomics.</title>
        <authorList>
            <person name="Schulz F."/>
            <person name="Roux S."/>
            <person name="Paez-Espino D."/>
            <person name="Jungbluth S."/>
            <person name="Walsh D.A."/>
            <person name="Denef V.J."/>
            <person name="McMahon K.D."/>
            <person name="Konstantinidis K.T."/>
            <person name="Eloe-Fadrosh E.A."/>
            <person name="Kyrpides N.C."/>
            <person name="Woyke T."/>
        </authorList>
    </citation>
    <scope>NUCLEOTIDE SEQUENCE</scope>
    <source>
        <strain evidence="1">GVMAG-M-3300025727-45</strain>
    </source>
</reference>
<organism evidence="1">
    <name type="scientific">viral metagenome</name>
    <dbReference type="NCBI Taxonomy" id="1070528"/>
    <lineage>
        <taxon>unclassified sequences</taxon>
        <taxon>metagenomes</taxon>
        <taxon>organismal metagenomes</taxon>
    </lineage>
</organism>
<dbReference type="EMBL" id="MN740312">
    <property type="protein sequence ID" value="QHT99658.1"/>
    <property type="molecule type" value="Genomic_DNA"/>
</dbReference>
<dbReference type="AlphaFoldDB" id="A0A6C0J1X2"/>
<protein>
    <submittedName>
        <fullName evidence="1">Uncharacterized protein</fullName>
    </submittedName>
</protein>